<reference evidence="2" key="1">
    <citation type="journal article" date="2009" name="PLoS Genet.">
        <title>Sequencing, mapping, and analysis of 27,455 maize full-length cDNAs.</title>
        <authorList>
            <person name="Soderlund C."/>
            <person name="Descour A."/>
            <person name="Kudrna D."/>
            <person name="Bomhoff M."/>
            <person name="Boyd L."/>
            <person name="Currie J."/>
            <person name="Angelova A."/>
            <person name="Collura K."/>
            <person name="Wissotski M."/>
            <person name="Ashley E."/>
            <person name="Morrow D."/>
            <person name="Fernandes J."/>
            <person name="Walbot V."/>
            <person name="Yu Y."/>
        </authorList>
    </citation>
    <scope>NUCLEOTIDE SEQUENCE</scope>
    <source>
        <strain evidence="2">B73</strain>
    </source>
</reference>
<feature type="compositionally biased region" description="Basic residues" evidence="1">
    <location>
        <begin position="9"/>
        <end position="31"/>
    </location>
</feature>
<protein>
    <submittedName>
        <fullName evidence="2">Uncharacterized protein</fullName>
    </submittedName>
</protein>
<accession>C4J326</accession>
<sequence>MAPGSWTRNSRRSPHCGLRSRGRVAVRRRWPSKSTTA</sequence>
<dbReference type="AlphaFoldDB" id="C4J326"/>
<proteinExistence type="evidence at transcript level"/>
<reference evidence="2" key="2">
    <citation type="submission" date="2012-06" db="EMBL/GenBank/DDBJ databases">
        <authorList>
            <person name="Yu Y."/>
            <person name="Currie J."/>
            <person name="Lomeli R."/>
            <person name="Angelova A."/>
            <person name="Collura K."/>
            <person name="Wissotski M."/>
            <person name="Campos D."/>
            <person name="Kudrna D."/>
            <person name="Golser W."/>
            <person name="Ashely E."/>
            <person name="Descour A."/>
            <person name="Fernandes J."/>
            <person name="Soderlund C."/>
            <person name="Walbot V."/>
        </authorList>
    </citation>
    <scope>NUCLEOTIDE SEQUENCE</scope>
    <source>
        <strain evidence="2">B73</strain>
    </source>
</reference>
<organism evidence="2">
    <name type="scientific">Zea mays</name>
    <name type="common">Maize</name>
    <dbReference type="NCBI Taxonomy" id="4577"/>
    <lineage>
        <taxon>Eukaryota</taxon>
        <taxon>Viridiplantae</taxon>
        <taxon>Streptophyta</taxon>
        <taxon>Embryophyta</taxon>
        <taxon>Tracheophyta</taxon>
        <taxon>Spermatophyta</taxon>
        <taxon>Magnoliopsida</taxon>
        <taxon>Liliopsida</taxon>
        <taxon>Poales</taxon>
        <taxon>Poaceae</taxon>
        <taxon>PACMAD clade</taxon>
        <taxon>Panicoideae</taxon>
        <taxon>Andropogonodae</taxon>
        <taxon>Andropogoneae</taxon>
        <taxon>Tripsacinae</taxon>
        <taxon>Zea</taxon>
    </lineage>
</organism>
<evidence type="ECO:0000313" key="2">
    <source>
        <dbReference type="EMBL" id="ACR35576.1"/>
    </source>
</evidence>
<feature type="region of interest" description="Disordered" evidence="1">
    <location>
        <begin position="1"/>
        <end position="37"/>
    </location>
</feature>
<evidence type="ECO:0000256" key="1">
    <source>
        <dbReference type="SAM" id="MobiDB-lite"/>
    </source>
</evidence>
<name>C4J326_MAIZE</name>
<dbReference type="EMBL" id="BT085223">
    <property type="protein sequence ID" value="ACR35576.1"/>
    <property type="molecule type" value="mRNA"/>
</dbReference>